<keyword evidence="2" id="KW-1185">Reference proteome</keyword>
<dbReference type="Proteomes" id="UP000827084">
    <property type="component" value="Chromosome"/>
</dbReference>
<proteinExistence type="predicted"/>
<evidence type="ECO:0000313" key="2">
    <source>
        <dbReference type="Proteomes" id="UP000827084"/>
    </source>
</evidence>
<dbReference type="Gene3D" id="2.180.10.10">
    <property type="entry name" value="RHS repeat-associated core"/>
    <property type="match status" value="2"/>
</dbReference>
<accession>A0ABX8XDY9</accession>
<evidence type="ECO:0000313" key="1">
    <source>
        <dbReference type="EMBL" id="QYX73460.1"/>
    </source>
</evidence>
<dbReference type="GeneID" id="67442248"/>
<dbReference type="PANTHER" id="PTHR32305:SF15">
    <property type="entry name" value="PROTEIN RHSA-RELATED"/>
    <property type="match status" value="1"/>
</dbReference>
<dbReference type="InterPro" id="IPR050708">
    <property type="entry name" value="T6SS_VgrG/RHS"/>
</dbReference>
<dbReference type="RefSeq" id="WP_061782806.1">
    <property type="nucleotide sequence ID" value="NZ_CP028435.1"/>
</dbReference>
<gene>
    <name evidence="1" type="ORF">K3G22_03280</name>
</gene>
<reference evidence="1 2" key="1">
    <citation type="submission" date="2021-08" db="EMBL/GenBank/DDBJ databases">
        <title>Shewanella putrefaciens YZ-J, complete genome.</title>
        <authorList>
            <person name="Yi Z."/>
        </authorList>
    </citation>
    <scope>NUCLEOTIDE SEQUENCE [LARGE SCALE GENOMIC DNA]</scope>
    <source>
        <strain evidence="1 2">YZ-J</strain>
    </source>
</reference>
<name>A0ABX8XDY9_SHEPU</name>
<dbReference type="EMBL" id="CP080635">
    <property type="protein sequence ID" value="QYX73460.1"/>
    <property type="molecule type" value="Genomic_DNA"/>
</dbReference>
<dbReference type="PANTHER" id="PTHR32305">
    <property type="match status" value="1"/>
</dbReference>
<sequence>MLLFSFFAVADQFTSNDQQQQYYKKLFITSEALSASDPGTVFGESIDLSSGAVMFRRKDASLPGNNSLPFAYPTYYDISMPDFAGWKEDIPRIEYGYIKGNGNHSTLADGWRSGKFCSQTQTSSNSASTILGRQHTGTTLVIPELGTKPLLKNTQKIGGNSIDEYPYVTNNLWRISCYISAETNKEGFRATSPEGITYFFEHYVDNQKVHSYERNNVKGAGNIIFTMSGGSAYRKVAALYVKRIEDRFGNYITYKYHNDGGLSKMESNDGRVLEVKYLNNEKVLSLTDNTLSQKKEWHYFIRDNKYIITEPDNREWSYSLFINKYYTIPPNVNLHYNTNCIMASLNDVMTVTTPNGLIGIFRFSERIDYSSKYLSQPSREPIDCRRIINITEKKIAFSEQDDSNALIWLFEYSKNKGGYVIKGQKPPAEFLLEGDVPSNVDRFLSDFTLVKKPDGTSVKSYFDREVYSLSEGKVISKEYFNKNGEVIRTELFEYGAGSNFGELVNKFIFDGWRNVVQLKKIVKEKNSEYSTSYMKFNEFNTPTMLVEASDSHKKTLTSEYIWNSKYWILNLISKEFKGDENPSSIPLKEYVYDDRMLVRQQKLFGKLLLTNTYHPDGNLQQTTYADSTRYEKFEDYHRGKARKITFPCATTNGCNTANGSTSNTIIALLEVNSDGTTKSVTDFNGNKTSYTYNPIGWLTKIDYADPKWADKVISYAVVSSLGDGVGGSDVAVGSLRQTISQGNYEKRIYHDGLLRPILTQERDISNPSTTRYQSFTYDHDNRQTLASFPSTDASNRIGMETEYDALGRVITQIRTSDGSVSRREYLSGNKVAVTDGENNTTTTTYLAYGEPSFDKPTLIEAPDTDDVAIDYNVFGQVTSIRQGNVTETRIYDAYQQLCKQVRPETGISAFGYNGQRQQIWRAEGTNGSTTACDASAIPATHKVVLSYDNLGLLRTENFPDATPDKTYSYDGNGNLTSLLAGSVNWTYLYNSSNTIEKETLTLDGKNFVLDWEYNNLGALSSLIYPSGAIVDFAPNALGQATKAGSYASGVSYHPNGQIKQFTYGNGIVRNVALDTTGRIDALTDIKAGSVKNSLDPSYDYNDNLAHLIDWVDRNNDVDNLTYDGVDRLKSADGKWGTGRYNYDGLGNVLSRSLNNSTITYNYNSLNRLNNLTGAYAYGYQYDTRGNVTNNGRYSLAYNLGEQMTSAKGISYVYDGHNRRVKQTKADGSHYSVYSQAGQLLYREAANGTKSDNVFLWKQLIAEVDNAENHYIKFEITNPPEVCRQEPILGSKKTKTICTQDKKGFSWTTQNASSCTGEVQRLIGTNISGTTEISGTSGSLNLGRHFTLNVTMTCLTNSNQTITATYSL</sequence>
<organism evidence="1 2">
    <name type="scientific">Shewanella putrefaciens</name>
    <name type="common">Pseudomonas putrefaciens</name>
    <dbReference type="NCBI Taxonomy" id="24"/>
    <lineage>
        <taxon>Bacteria</taxon>
        <taxon>Pseudomonadati</taxon>
        <taxon>Pseudomonadota</taxon>
        <taxon>Gammaproteobacteria</taxon>
        <taxon>Alteromonadales</taxon>
        <taxon>Shewanellaceae</taxon>
        <taxon>Shewanella</taxon>
    </lineage>
</organism>
<protein>
    <submittedName>
        <fullName evidence="1">RHS repeat protein</fullName>
    </submittedName>
</protein>